<gene>
    <name evidence="2" type="ORF">FRC54_10355</name>
</gene>
<dbReference type="AlphaFoldDB" id="A0A6N7J0X0"/>
<dbReference type="EMBL" id="VOGC01000009">
    <property type="protein sequence ID" value="MQN02268.1"/>
    <property type="molecule type" value="Genomic_DNA"/>
</dbReference>
<reference evidence="2" key="1">
    <citation type="journal article" date="2020" name="Appl. Environ. Microbiol.">
        <title>Medium-Chain Fatty Acid Synthesis by 'Candidatus Weimeria bifida' gen. nov., sp. nov., and 'Candidatus Pseudoramibacter fermentans' sp. nov.</title>
        <authorList>
            <person name="Scarborough M.J."/>
            <person name="Myers K.S."/>
            <person name="Donohue T.J."/>
            <person name="Noguera D.R."/>
        </authorList>
    </citation>
    <scope>NUCLEOTIDE SEQUENCE</scope>
    <source>
        <strain evidence="2">LCO1.1</strain>
    </source>
</reference>
<organism evidence="2 3">
    <name type="scientific">Candidatus Weimeria bifida</name>
    <dbReference type="NCBI Taxonomy" id="2599074"/>
    <lineage>
        <taxon>Bacteria</taxon>
        <taxon>Bacillati</taxon>
        <taxon>Bacillota</taxon>
        <taxon>Clostridia</taxon>
        <taxon>Lachnospirales</taxon>
        <taxon>Lachnospiraceae</taxon>
        <taxon>Candidatus Weimeria</taxon>
    </lineage>
</organism>
<name>A0A6N7J0X0_9FIRM</name>
<evidence type="ECO:0000313" key="2">
    <source>
        <dbReference type="EMBL" id="MQN02268.1"/>
    </source>
</evidence>
<accession>A0A6N7J0X0</accession>
<dbReference type="GO" id="GO:0016740">
    <property type="term" value="F:transferase activity"/>
    <property type="evidence" value="ECO:0007669"/>
    <property type="project" value="UniProtKB-KW"/>
</dbReference>
<evidence type="ECO:0000313" key="3">
    <source>
        <dbReference type="Proteomes" id="UP000460257"/>
    </source>
</evidence>
<dbReference type="InterPro" id="IPR055259">
    <property type="entry name" value="YkvP/CgeB_Glyco_trans-like"/>
</dbReference>
<dbReference type="Proteomes" id="UP000460257">
    <property type="component" value="Unassembled WGS sequence"/>
</dbReference>
<feature type="domain" description="Spore protein YkvP/CgeB glycosyl transferase-like" evidence="1">
    <location>
        <begin position="271"/>
        <end position="391"/>
    </location>
</feature>
<proteinExistence type="predicted"/>
<keyword evidence="3" id="KW-1185">Reference proteome</keyword>
<dbReference type="Pfam" id="PF13524">
    <property type="entry name" value="Glyco_trans_1_2"/>
    <property type="match status" value="1"/>
</dbReference>
<sequence>MRILFLRWNCFNRESTVEAMKKQGHQVLPFFHRDYNQLESDDFKESFADFAEENKPDITFSYNYFPIVAECCHDLGLPYVSVVYDNPAVYVYSYTLMYPTNHVYIFDSQWVSEFNAGGLNNVHYITLPADTSRMDMIKKDHEKKHACDISFVGALYNERHNFYERMEENLPEYMRGYLEGLMDAQSLVYGSDIIKPALNGEVIAALRKALPVFPDKLSVEPDNYRFLKYVIGRKQTSRERIKYLTAIGKDHRVDLYTLDDTAEIPGVINHGVADYDYDMPLVFAQSRINLNITLRSIDTGIPQRCMDIMSCGGFLLTNYQADFSLDTVSSDGSAAFVPGVDYDFYSSTDELIEKVDYYLSHEEERAQIAENGFKKVKKYYSIDSFLHRILDEFLK</sequence>
<evidence type="ECO:0000259" key="1">
    <source>
        <dbReference type="Pfam" id="PF13524"/>
    </source>
</evidence>
<protein>
    <submittedName>
        <fullName evidence="2">Glycosyltransferase</fullName>
    </submittedName>
</protein>
<comment type="caution">
    <text evidence="2">The sequence shown here is derived from an EMBL/GenBank/DDBJ whole genome shotgun (WGS) entry which is preliminary data.</text>
</comment>